<sequence>MTLPRQTGRTRKTTNKHDETTTYAPLRGRAAGRRSACRRRPRRLRSQARRARYAHCRSPDRPCRGSRRPSARGARTRTPLLRTRSRPCVGRAGACPRRTHPRHAARRDIAAGRATACVTDAGARKPRADVCMGRKKARTAGSGLIHLRRRVEETFGGCRSATTNEAHYTNAPPTSQENLHYEIKHHNAKFQTTNRKNWFLL</sequence>
<reference evidence="2 3" key="1">
    <citation type="journal article" date="2017" name="Genome Announc.">
        <title>Complete Genome Sequence of Burkholderia stabilis FERMP-21014.</title>
        <authorList>
            <person name="Konishi K."/>
            <person name="Kumagai T."/>
            <person name="Sakasegawa S."/>
            <person name="Tamura T."/>
        </authorList>
    </citation>
    <scope>NUCLEOTIDE SEQUENCE [LARGE SCALE GENOMIC DNA]</scope>
    <source>
        <strain evidence="2 3">FERMP-21014</strain>
    </source>
</reference>
<proteinExistence type="predicted"/>
<accession>A0A1Y1BN99</accession>
<gene>
    <name evidence="2" type="ORF">BSFP_026130</name>
</gene>
<dbReference type="EMBL" id="AP018111">
    <property type="protein sequence ID" value="BAX59769.1"/>
    <property type="molecule type" value="Genomic_DNA"/>
</dbReference>
<feature type="region of interest" description="Disordered" evidence="1">
    <location>
        <begin position="1"/>
        <end position="77"/>
    </location>
</feature>
<evidence type="ECO:0000313" key="3">
    <source>
        <dbReference type="Proteomes" id="UP000218432"/>
    </source>
</evidence>
<organism evidence="2 3">
    <name type="scientific">Burkholderia stabilis</name>
    <dbReference type="NCBI Taxonomy" id="95485"/>
    <lineage>
        <taxon>Bacteria</taxon>
        <taxon>Pseudomonadati</taxon>
        <taxon>Pseudomonadota</taxon>
        <taxon>Betaproteobacteria</taxon>
        <taxon>Burkholderiales</taxon>
        <taxon>Burkholderiaceae</taxon>
        <taxon>Burkholderia</taxon>
        <taxon>Burkholderia cepacia complex</taxon>
    </lineage>
</organism>
<evidence type="ECO:0000256" key="1">
    <source>
        <dbReference type="SAM" id="MobiDB-lite"/>
    </source>
</evidence>
<dbReference type="AlphaFoldDB" id="A0A1Y1BN99"/>
<evidence type="ECO:0000313" key="2">
    <source>
        <dbReference type="EMBL" id="BAX59769.1"/>
    </source>
</evidence>
<dbReference type="Proteomes" id="UP000218432">
    <property type="component" value="Chromosome 1"/>
</dbReference>
<name>A0A1Y1BN99_9BURK</name>
<feature type="compositionally biased region" description="Basic residues" evidence="1">
    <location>
        <begin position="30"/>
        <end position="55"/>
    </location>
</feature>
<protein>
    <submittedName>
        <fullName evidence="2">Uncharacterized protein</fullName>
    </submittedName>
</protein>